<dbReference type="InterPro" id="IPR027417">
    <property type="entry name" value="P-loop_NTPase"/>
</dbReference>
<evidence type="ECO:0000313" key="5">
    <source>
        <dbReference type="Proteomes" id="UP000823844"/>
    </source>
</evidence>
<dbReference type="Pfam" id="PF08455">
    <property type="entry name" value="SNF2_assoc"/>
    <property type="match status" value="1"/>
</dbReference>
<dbReference type="PANTHER" id="PTHR10799">
    <property type="entry name" value="SNF2/RAD54 HELICASE FAMILY"/>
    <property type="match status" value="1"/>
</dbReference>
<feature type="domain" description="Helicase ATP-binding" evidence="2">
    <location>
        <begin position="636"/>
        <end position="795"/>
    </location>
</feature>
<dbReference type="InterPro" id="IPR014001">
    <property type="entry name" value="Helicase_ATP-bd"/>
</dbReference>
<dbReference type="Pfam" id="PF00176">
    <property type="entry name" value="SNF2-rel_dom"/>
    <property type="match status" value="1"/>
</dbReference>
<sequence length="1084" mass="123981">MRKALIETLSPLFLKEIAQADVDINPRIIVRKQIFENFEYEEARQLEQQVQVQTHDFESLGNGKYIFDLLLMNGFLHFEIKITFSAHDILKISVNSMIRNYSTSALKIIGLKKFLHYYIRENPVEETNSSARILLNHFTKADHDLPITLRAQILADGFSASPELSFKLGQDAHLYQIKSLPAFVDSVRENRPLDMGKYFNRTVEIEQMDDSSRAWYELLENIIDSSEAVQKARNAFSAYAFKTIPLTGSVADMVDRLMHNGVTLYDKTRLVHYDERQDKLPLKINFDKKTNKATLYLDYLVPIYDLDGLIRGSRHFYYYKTGTWTCFSKIDPNYLDRYGIEMGGEMTFGHKTIQTLGRKVLPQLNRSGNFALSGYSDLQKALPPKAEFVFRLDFADQNIVCTPTVFYGKQEFQLEEKSDAKIPREMNEEKAAKQAILKLGFVKDVSNKYTLSIGSADKIDYFFDEGINQLKKVGQVKATAAFKRLLGNIKSKFNVSLGIRLSKNTLDLTVAGDQLAPEDIQAILNAYQKKRHYFMLRNGQMHSLESPSLEDLDQIMTNLGLSLKRFVKGKMAIPAYRAFYLEKMLERRGGLTYTSNDQFKKLIADLEKGKAKKETVPASVKTVMRPYQVQGFEWMSGLLDYNLGGLLADEMGLGKTLQTIAILLSRRNKTNLPSIIIVPASVVYNWEAEMKKFAPEIETLVLGGDKKQRWAQLKQVKNQVLITSYDSLKRDLELYENINFDLEVIDEAQNIKNAKAAVSKAVKVINSDHRIALTGTPIENNLSELWSIFDYLMPGFLGEYDYFKNNYEKPIVKENNEKIENNLSQIIAPFVLRRLKKDVLHDLPEKNEHIVYTHLSGKQNDLYQAQVQKLINQLHKKDEKDFKKQRLQVLAEITKLRELCCDPHLLYEDYRGKSAKLAATLELLENSLADGHKVLLFSQFTSMLDIIQKKLQKLGMATYVITGSTPKQKRQALIKEFNQLNSPAVFLISLKAGGTGINLTSADVVIHYDPWWNVAAENQATDRAHRIGQKHNVQIYKMVAKDTIEEKIIELQQNKARLAEEVLSGKEFTSGVLDKDDLLAILER</sequence>
<organism evidence="4 5">
    <name type="scientific">Candidatus Lactobacillus pullistercoris</name>
    <dbReference type="NCBI Taxonomy" id="2838636"/>
    <lineage>
        <taxon>Bacteria</taxon>
        <taxon>Bacillati</taxon>
        <taxon>Bacillota</taxon>
        <taxon>Bacilli</taxon>
        <taxon>Lactobacillales</taxon>
        <taxon>Lactobacillaceae</taxon>
        <taxon>Lactobacillus</taxon>
    </lineage>
</organism>
<dbReference type="SMART" id="SM00487">
    <property type="entry name" value="DEXDc"/>
    <property type="match status" value="1"/>
</dbReference>
<dbReference type="SUPFAM" id="SSF52540">
    <property type="entry name" value="P-loop containing nucleoside triphosphate hydrolases"/>
    <property type="match status" value="2"/>
</dbReference>
<evidence type="ECO:0000313" key="4">
    <source>
        <dbReference type="EMBL" id="MBU3828008.1"/>
    </source>
</evidence>
<dbReference type="InterPro" id="IPR013663">
    <property type="entry name" value="Helicase_SWF/SNF/SWI_bac"/>
</dbReference>
<dbReference type="GO" id="GO:0005524">
    <property type="term" value="F:ATP binding"/>
    <property type="evidence" value="ECO:0007669"/>
    <property type="project" value="InterPro"/>
</dbReference>
<protein>
    <submittedName>
        <fullName evidence="4">SNF2 helicase associated domain-containing protein</fullName>
    </submittedName>
</protein>
<dbReference type="GO" id="GO:0016787">
    <property type="term" value="F:hydrolase activity"/>
    <property type="evidence" value="ECO:0007669"/>
    <property type="project" value="UniProtKB-KW"/>
</dbReference>
<keyword evidence="1" id="KW-0378">Hydrolase</keyword>
<dbReference type="PROSITE" id="PS51194">
    <property type="entry name" value="HELICASE_CTER"/>
    <property type="match status" value="1"/>
</dbReference>
<proteinExistence type="predicted"/>
<dbReference type="Gene3D" id="3.40.50.300">
    <property type="entry name" value="P-loop containing nucleotide triphosphate hydrolases"/>
    <property type="match status" value="1"/>
</dbReference>
<evidence type="ECO:0000256" key="1">
    <source>
        <dbReference type="ARBA" id="ARBA00022801"/>
    </source>
</evidence>
<dbReference type="InterPro" id="IPR001650">
    <property type="entry name" value="Helicase_C-like"/>
</dbReference>
<dbReference type="AlphaFoldDB" id="A0A9E2KQX1"/>
<dbReference type="Pfam" id="PF00271">
    <property type="entry name" value="Helicase_C"/>
    <property type="match status" value="1"/>
</dbReference>
<dbReference type="InterPro" id="IPR000330">
    <property type="entry name" value="SNF2_N"/>
</dbReference>
<dbReference type="InterPro" id="IPR038718">
    <property type="entry name" value="SNF2-like_sf"/>
</dbReference>
<dbReference type="CDD" id="cd18793">
    <property type="entry name" value="SF2_C_SNF"/>
    <property type="match status" value="1"/>
</dbReference>
<evidence type="ECO:0000259" key="2">
    <source>
        <dbReference type="PROSITE" id="PS51192"/>
    </source>
</evidence>
<dbReference type="Gene3D" id="3.40.50.10810">
    <property type="entry name" value="Tandem AAA-ATPase domain"/>
    <property type="match status" value="1"/>
</dbReference>
<gene>
    <name evidence="4" type="ORF">H9806_02475</name>
</gene>
<feature type="domain" description="Helicase C-terminal" evidence="3">
    <location>
        <begin position="916"/>
        <end position="1069"/>
    </location>
</feature>
<reference evidence="4" key="1">
    <citation type="journal article" date="2021" name="PeerJ">
        <title>Extensive microbial diversity within the chicken gut microbiome revealed by metagenomics and culture.</title>
        <authorList>
            <person name="Gilroy R."/>
            <person name="Ravi A."/>
            <person name="Getino M."/>
            <person name="Pursley I."/>
            <person name="Horton D.L."/>
            <person name="Alikhan N.F."/>
            <person name="Baker D."/>
            <person name="Gharbi K."/>
            <person name="Hall N."/>
            <person name="Watson M."/>
            <person name="Adriaenssens E.M."/>
            <person name="Foster-Nyarko E."/>
            <person name="Jarju S."/>
            <person name="Secka A."/>
            <person name="Antonio M."/>
            <person name="Oren A."/>
            <person name="Chaudhuri R.R."/>
            <person name="La Ragione R."/>
            <person name="Hildebrand F."/>
            <person name="Pallen M.J."/>
        </authorList>
    </citation>
    <scope>NUCLEOTIDE SEQUENCE</scope>
    <source>
        <strain evidence="4">F6-686</strain>
    </source>
</reference>
<dbReference type="PROSITE" id="PS51192">
    <property type="entry name" value="HELICASE_ATP_BIND_1"/>
    <property type="match status" value="1"/>
</dbReference>
<dbReference type="SMART" id="SM00490">
    <property type="entry name" value="HELICc"/>
    <property type="match status" value="1"/>
</dbReference>
<dbReference type="InterPro" id="IPR049730">
    <property type="entry name" value="SNF2/RAD54-like_C"/>
</dbReference>
<dbReference type="EMBL" id="JAHLFT010000031">
    <property type="protein sequence ID" value="MBU3828008.1"/>
    <property type="molecule type" value="Genomic_DNA"/>
</dbReference>
<dbReference type="CDD" id="cd18012">
    <property type="entry name" value="DEXQc_arch_SWI2_SNF2"/>
    <property type="match status" value="1"/>
</dbReference>
<name>A0A9E2KQX1_9LACO</name>
<evidence type="ECO:0000259" key="3">
    <source>
        <dbReference type="PROSITE" id="PS51194"/>
    </source>
</evidence>
<comment type="caution">
    <text evidence="4">The sequence shown here is derived from an EMBL/GenBank/DDBJ whole genome shotgun (WGS) entry which is preliminary data.</text>
</comment>
<dbReference type="Proteomes" id="UP000823844">
    <property type="component" value="Unassembled WGS sequence"/>
</dbReference>
<reference evidence="4" key="2">
    <citation type="submission" date="2021-04" db="EMBL/GenBank/DDBJ databases">
        <authorList>
            <person name="Gilroy R."/>
        </authorList>
    </citation>
    <scope>NUCLEOTIDE SEQUENCE</scope>
    <source>
        <strain evidence="4">F6-686</strain>
    </source>
</reference>
<accession>A0A9E2KQX1</accession>